<dbReference type="EnsemblBacteria" id="ABY33961">
    <property type="protein sequence ID" value="ABY33961"/>
    <property type="gene ID" value="Caur_0723"/>
</dbReference>
<protein>
    <recommendedName>
        <fullName evidence="1">NurA domain-containing protein</fullName>
    </recommendedName>
</protein>
<evidence type="ECO:0000313" key="3">
    <source>
        <dbReference type="Proteomes" id="UP000002008"/>
    </source>
</evidence>
<dbReference type="HOGENOM" id="CLU_049028_1_0_0"/>
<name>A9WFM3_CHLAA</name>
<dbReference type="RefSeq" id="WP_012256617.1">
    <property type="nucleotide sequence ID" value="NC_010175.1"/>
</dbReference>
<dbReference type="EMBL" id="CP000909">
    <property type="protein sequence ID" value="ABY33961.1"/>
    <property type="molecule type" value="Genomic_DNA"/>
</dbReference>
<dbReference type="InterPro" id="IPR018977">
    <property type="entry name" value="NurA_domain"/>
</dbReference>
<gene>
    <name evidence="2" type="ordered locus">Caur_0723</name>
</gene>
<dbReference type="eggNOG" id="ENOG502Z8JN">
    <property type="taxonomic scope" value="Bacteria"/>
</dbReference>
<reference evidence="3" key="1">
    <citation type="journal article" date="2011" name="BMC Genomics">
        <title>Complete genome sequence of the filamentous anoxygenic phototrophic bacterium Chloroflexus aurantiacus.</title>
        <authorList>
            <person name="Tang K.H."/>
            <person name="Barry K."/>
            <person name="Chertkov O."/>
            <person name="Dalin E."/>
            <person name="Han C.S."/>
            <person name="Hauser L.J."/>
            <person name="Honchak B.M."/>
            <person name="Karbach L.E."/>
            <person name="Land M.L."/>
            <person name="Lapidus A."/>
            <person name="Larimer F.W."/>
            <person name="Mikhailova N."/>
            <person name="Pitluck S."/>
            <person name="Pierson B.K."/>
            <person name="Blankenship R.E."/>
        </authorList>
    </citation>
    <scope>NUCLEOTIDE SEQUENCE [LARGE SCALE GENOMIC DNA]</scope>
    <source>
        <strain evidence="3">ATCC 29366 / DSM 635 / J-10-fl</strain>
    </source>
</reference>
<evidence type="ECO:0000259" key="1">
    <source>
        <dbReference type="Pfam" id="PF09376"/>
    </source>
</evidence>
<dbReference type="Pfam" id="PF09376">
    <property type="entry name" value="NurA"/>
    <property type="match status" value="1"/>
</dbReference>
<dbReference type="PATRIC" id="fig|324602.8.peg.827"/>
<evidence type="ECO:0000313" key="2">
    <source>
        <dbReference type="EMBL" id="ABY33961.1"/>
    </source>
</evidence>
<feature type="domain" description="NurA" evidence="1">
    <location>
        <begin position="61"/>
        <end position="445"/>
    </location>
</feature>
<sequence length="463" mass="52736">MPYENERASKTAHADFIKNPEVQSFLNSCEYLTQPDEAEAQHLICDFKPPPHAAQANPVELVLAIDGSNYEAALDDEIPSTRLGYLKVGAILFSLKDVSKLREGRFVDPFKVAALQDQNASLTFVLPSANVRIKGQNSVRDSFRAALDEQLLSEKTRFDPKNFHTSLRSTLFFLASRRPGDLGTGTPLKLKLHKCPTCERGPVELEDKLDPQMCPYCGAPVYPSDCLRIWEEVTDYQSNQIALSRLMIVLEHLIPIHYIRFIEQKAFLTLTKIAFFIDGPLAIFGASAWLHRSIMIYLHEVNTRLAKYHQPPLLIIGLQKKGQIVDYLGLINRFLPPDRLFAIDDEYRYKYILANREPSRGGFGFETYYGQDFIFKTKQGRTFVFALPYPYPSKEEPGSDFIREKTDWTRYPNLPTAVQLLEQLQTELYRDAVIPIALAHRYTAISTQPGGRVLDLLTRRALS</sequence>
<dbReference type="Proteomes" id="UP000002008">
    <property type="component" value="Chromosome"/>
</dbReference>
<dbReference type="AlphaFoldDB" id="A9WFM3"/>
<dbReference type="STRING" id="324602.Caur_0723"/>
<organism evidence="2 3">
    <name type="scientific">Chloroflexus aurantiacus (strain ATCC 29366 / DSM 635 / J-10-fl)</name>
    <dbReference type="NCBI Taxonomy" id="324602"/>
    <lineage>
        <taxon>Bacteria</taxon>
        <taxon>Bacillati</taxon>
        <taxon>Chloroflexota</taxon>
        <taxon>Chloroflexia</taxon>
        <taxon>Chloroflexales</taxon>
        <taxon>Chloroflexineae</taxon>
        <taxon>Chloroflexaceae</taxon>
        <taxon>Chloroflexus</taxon>
    </lineage>
</organism>
<accession>A9WFM3</accession>
<proteinExistence type="predicted"/>
<dbReference type="KEGG" id="cau:Caur_0723"/>
<dbReference type="InParanoid" id="A9WFM3"/>
<keyword evidence="3" id="KW-1185">Reference proteome</keyword>